<name>A0A8D2L395_VARKO</name>
<dbReference type="AlphaFoldDB" id="A0A8D2L395"/>
<dbReference type="PROSITE" id="PS00022">
    <property type="entry name" value="EGF_1"/>
    <property type="match status" value="1"/>
</dbReference>
<dbReference type="PRINTS" id="PR00010">
    <property type="entry name" value="EGFBLOOD"/>
</dbReference>
<evidence type="ECO:0000313" key="8">
    <source>
        <dbReference type="Ensembl" id="ENSVKKP00000016282.1"/>
    </source>
</evidence>
<sequence>MSCCALSVKRWIESMSSFGSYCLLDIDECASNPCRNKAPCISGINSFSCLCPPGFKGATCEIGEKYCLIASSGKLHMSRSGWVKRL</sequence>
<evidence type="ECO:0000313" key="9">
    <source>
        <dbReference type="Proteomes" id="UP000694545"/>
    </source>
</evidence>
<dbReference type="Ensembl" id="ENSVKKT00000016677.1">
    <property type="protein sequence ID" value="ENSVKKP00000016282.1"/>
    <property type="gene ID" value="ENSVKKG00000011100.1"/>
</dbReference>
<protein>
    <recommendedName>
        <fullName evidence="7">EGF-like domain-containing protein</fullName>
    </recommendedName>
</protein>
<feature type="disulfide bond" evidence="6">
    <location>
        <begin position="51"/>
        <end position="60"/>
    </location>
</feature>
<dbReference type="PROSITE" id="PS01186">
    <property type="entry name" value="EGF_2"/>
    <property type="match status" value="1"/>
</dbReference>
<dbReference type="GO" id="GO:0005509">
    <property type="term" value="F:calcium ion binding"/>
    <property type="evidence" value="ECO:0007669"/>
    <property type="project" value="InterPro"/>
</dbReference>
<accession>A0A8D2L395</accession>
<dbReference type="Proteomes" id="UP000694545">
    <property type="component" value="Unplaced"/>
</dbReference>
<dbReference type="SMART" id="SM00179">
    <property type="entry name" value="EGF_CA"/>
    <property type="match status" value="1"/>
</dbReference>
<dbReference type="InterPro" id="IPR001881">
    <property type="entry name" value="EGF-like_Ca-bd_dom"/>
</dbReference>
<keyword evidence="9" id="KW-1185">Reference proteome</keyword>
<dbReference type="PANTHER" id="PTHR12916:SF4">
    <property type="entry name" value="UNINFLATABLE, ISOFORM C"/>
    <property type="match status" value="1"/>
</dbReference>
<evidence type="ECO:0000256" key="2">
    <source>
        <dbReference type="ARBA" id="ARBA00022729"/>
    </source>
</evidence>
<evidence type="ECO:0000259" key="7">
    <source>
        <dbReference type="PROSITE" id="PS50026"/>
    </source>
</evidence>
<evidence type="ECO:0000256" key="6">
    <source>
        <dbReference type="PROSITE-ProRule" id="PRU00076"/>
    </source>
</evidence>
<dbReference type="PROSITE" id="PS50026">
    <property type="entry name" value="EGF_3"/>
    <property type="match status" value="1"/>
</dbReference>
<keyword evidence="1 6" id="KW-0245">EGF-like domain</keyword>
<organism evidence="8 9">
    <name type="scientific">Varanus komodoensis</name>
    <name type="common">Komodo dragon</name>
    <dbReference type="NCBI Taxonomy" id="61221"/>
    <lineage>
        <taxon>Eukaryota</taxon>
        <taxon>Metazoa</taxon>
        <taxon>Chordata</taxon>
        <taxon>Craniata</taxon>
        <taxon>Vertebrata</taxon>
        <taxon>Euteleostomi</taxon>
        <taxon>Lepidosauria</taxon>
        <taxon>Squamata</taxon>
        <taxon>Bifurcata</taxon>
        <taxon>Unidentata</taxon>
        <taxon>Episquamata</taxon>
        <taxon>Toxicofera</taxon>
        <taxon>Anguimorpha</taxon>
        <taxon>Paleoanguimorpha</taxon>
        <taxon>Varanoidea</taxon>
        <taxon>Varanidae</taxon>
        <taxon>Varanus</taxon>
    </lineage>
</organism>
<feature type="domain" description="EGF-like" evidence="7">
    <location>
        <begin position="25"/>
        <end position="61"/>
    </location>
</feature>
<reference evidence="8" key="2">
    <citation type="submission" date="2025-09" db="UniProtKB">
        <authorList>
            <consortium name="Ensembl"/>
        </authorList>
    </citation>
    <scope>IDENTIFICATION</scope>
</reference>
<dbReference type="Pfam" id="PF00008">
    <property type="entry name" value="EGF"/>
    <property type="match status" value="1"/>
</dbReference>
<keyword evidence="2" id="KW-0732">Signal</keyword>
<dbReference type="SMART" id="SM00181">
    <property type="entry name" value="EGF"/>
    <property type="match status" value="1"/>
</dbReference>
<dbReference type="PANTHER" id="PTHR12916">
    <property type="entry name" value="CYTOCHROME C OXIDASE POLYPEPTIDE VIC-2"/>
    <property type="match status" value="1"/>
</dbReference>
<keyword evidence="3" id="KW-0677">Repeat</keyword>
<dbReference type="CDD" id="cd00054">
    <property type="entry name" value="EGF_CA"/>
    <property type="match status" value="1"/>
</dbReference>
<keyword evidence="5" id="KW-0325">Glycoprotein</keyword>
<dbReference type="Gene3D" id="2.10.25.10">
    <property type="entry name" value="Laminin"/>
    <property type="match status" value="1"/>
</dbReference>
<evidence type="ECO:0000256" key="1">
    <source>
        <dbReference type="ARBA" id="ARBA00022536"/>
    </source>
</evidence>
<reference evidence="8" key="1">
    <citation type="submission" date="2025-08" db="UniProtKB">
        <authorList>
            <consortium name="Ensembl"/>
        </authorList>
    </citation>
    <scope>IDENTIFICATION</scope>
</reference>
<evidence type="ECO:0000256" key="3">
    <source>
        <dbReference type="ARBA" id="ARBA00022737"/>
    </source>
</evidence>
<dbReference type="InterPro" id="IPR000742">
    <property type="entry name" value="EGF"/>
</dbReference>
<dbReference type="SUPFAM" id="SSF57196">
    <property type="entry name" value="EGF/Laminin"/>
    <property type="match status" value="1"/>
</dbReference>
<evidence type="ECO:0000256" key="5">
    <source>
        <dbReference type="ARBA" id="ARBA00023180"/>
    </source>
</evidence>
<evidence type="ECO:0000256" key="4">
    <source>
        <dbReference type="ARBA" id="ARBA00023157"/>
    </source>
</evidence>
<dbReference type="FunFam" id="2.10.25.10:FF:000006">
    <property type="entry name" value="Versican core protein-like isoform 1"/>
    <property type="match status" value="1"/>
</dbReference>
<keyword evidence="4 6" id="KW-1015">Disulfide bond</keyword>
<comment type="caution">
    <text evidence="6">Lacks conserved residue(s) required for the propagation of feature annotation.</text>
</comment>
<proteinExistence type="predicted"/>